<dbReference type="PROSITE" id="PS51085">
    <property type="entry name" value="2FE2S_FER_2"/>
    <property type="match status" value="1"/>
</dbReference>
<dbReference type="SUPFAM" id="SSF54292">
    <property type="entry name" value="2Fe-2S ferredoxin-like"/>
    <property type="match status" value="1"/>
</dbReference>
<dbReference type="Pfam" id="PF00111">
    <property type="entry name" value="Fer2"/>
    <property type="match status" value="1"/>
</dbReference>
<feature type="non-terminal residue" evidence="2">
    <location>
        <position position="269"/>
    </location>
</feature>
<protein>
    <recommendedName>
        <fullName evidence="1">2Fe-2S ferredoxin-type domain-containing protein</fullName>
    </recommendedName>
</protein>
<dbReference type="InterPro" id="IPR052911">
    <property type="entry name" value="Corrinoid_activation_enz"/>
</dbReference>
<dbReference type="InterPro" id="IPR040506">
    <property type="entry name" value="RACo_linker"/>
</dbReference>
<feature type="non-terminal residue" evidence="2">
    <location>
        <position position="1"/>
    </location>
</feature>
<accession>X0WAN5</accession>
<reference evidence="2" key="1">
    <citation type="journal article" date="2014" name="Front. Microbiol.">
        <title>High frequency of phylogenetically diverse reductive dehalogenase-homologous genes in deep subseafloor sedimentary metagenomes.</title>
        <authorList>
            <person name="Kawai M."/>
            <person name="Futagami T."/>
            <person name="Toyoda A."/>
            <person name="Takaki Y."/>
            <person name="Nishi S."/>
            <person name="Hori S."/>
            <person name="Arai W."/>
            <person name="Tsubouchi T."/>
            <person name="Morono Y."/>
            <person name="Uchiyama I."/>
            <person name="Ito T."/>
            <person name="Fujiyama A."/>
            <person name="Inagaki F."/>
            <person name="Takami H."/>
        </authorList>
    </citation>
    <scope>NUCLEOTIDE SEQUENCE</scope>
    <source>
        <strain evidence="2">Expedition CK06-06</strain>
    </source>
</reference>
<dbReference type="InterPro" id="IPR001041">
    <property type="entry name" value="2Fe-2S_ferredoxin-type"/>
</dbReference>
<evidence type="ECO:0000313" key="2">
    <source>
        <dbReference type="EMBL" id="GAG09731.1"/>
    </source>
</evidence>
<dbReference type="AlphaFoldDB" id="X0WAN5"/>
<sequence>EQRSLMAKTRRVHFRPDNVTVEVPAGATILSAANEAGVYVNSLCAGDGVCGRCRVIVREGRAGGGSTELFTREEIQQGYILACQGRVESDLLIEVPPETRLAGAPEHVEGEVPLLADLSRLARRNFSLTPLVRKTCVQLPNPSLDNNVSDLQRLEHALGRAMGLDRFQMGLKVTRRLPEVLRKSAWKATAVTGHRGPLTEIIDVEGGDTTRRNFCVAADVGTTTVVCQLVDLRDGQTIGRAAKYNSQIACGADVIRRIIYGSQRANSGL</sequence>
<dbReference type="InterPro" id="IPR012675">
    <property type="entry name" value="Beta-grasp_dom_sf"/>
</dbReference>
<dbReference type="GO" id="GO:0051536">
    <property type="term" value="F:iron-sulfur cluster binding"/>
    <property type="evidence" value="ECO:0007669"/>
    <property type="project" value="InterPro"/>
</dbReference>
<dbReference type="PANTHER" id="PTHR42895">
    <property type="entry name" value="IRON-SULFUR CLUSTER-BINDING PROTEIN-RELATED"/>
    <property type="match status" value="1"/>
</dbReference>
<proteinExistence type="predicted"/>
<dbReference type="PANTHER" id="PTHR42895:SF2">
    <property type="entry name" value="IRON-SULFUR CLUSTER PROTEIN"/>
    <property type="match status" value="1"/>
</dbReference>
<dbReference type="Gene3D" id="3.10.20.30">
    <property type="match status" value="1"/>
</dbReference>
<dbReference type="Pfam" id="PF17650">
    <property type="entry name" value="RACo_linker"/>
    <property type="match status" value="1"/>
</dbReference>
<dbReference type="Gene3D" id="3.30.420.480">
    <property type="entry name" value="Domain of unknown function (DUF4445)"/>
    <property type="match status" value="1"/>
</dbReference>
<gene>
    <name evidence="2" type="ORF">S01H1_39028</name>
</gene>
<dbReference type="InterPro" id="IPR042259">
    <property type="entry name" value="Raco-like_middle_sf"/>
</dbReference>
<dbReference type="Pfam" id="PF17651">
    <property type="entry name" value="Raco_middle"/>
    <property type="match status" value="1"/>
</dbReference>
<dbReference type="Gene3D" id="3.10.20.880">
    <property type="match status" value="1"/>
</dbReference>
<name>X0WAN5_9ZZZZ</name>
<dbReference type="InterPro" id="IPR036010">
    <property type="entry name" value="2Fe-2S_ferredoxin-like_sf"/>
</dbReference>
<evidence type="ECO:0000259" key="1">
    <source>
        <dbReference type="PROSITE" id="PS51085"/>
    </source>
</evidence>
<dbReference type="CDD" id="cd00207">
    <property type="entry name" value="fer2"/>
    <property type="match status" value="1"/>
</dbReference>
<dbReference type="EMBL" id="BARS01024593">
    <property type="protein sequence ID" value="GAG09731.1"/>
    <property type="molecule type" value="Genomic_DNA"/>
</dbReference>
<dbReference type="InterPro" id="IPR041414">
    <property type="entry name" value="Raco-like_middle"/>
</dbReference>
<comment type="caution">
    <text evidence="2">The sequence shown here is derived from an EMBL/GenBank/DDBJ whole genome shotgun (WGS) entry which is preliminary data.</text>
</comment>
<feature type="domain" description="2Fe-2S ferredoxin-type" evidence="1">
    <location>
        <begin position="10"/>
        <end position="99"/>
    </location>
</feature>
<organism evidence="2">
    <name type="scientific">marine sediment metagenome</name>
    <dbReference type="NCBI Taxonomy" id="412755"/>
    <lineage>
        <taxon>unclassified sequences</taxon>
        <taxon>metagenomes</taxon>
        <taxon>ecological metagenomes</taxon>
    </lineage>
</organism>